<reference evidence="8 9" key="1">
    <citation type="submission" date="2018-08" db="EMBL/GenBank/DDBJ databases">
        <title>Meiothermus granaticius genome AF-68 sequencing project.</title>
        <authorList>
            <person name="Da Costa M.S."/>
            <person name="Albuquerque L."/>
            <person name="Raposo P."/>
            <person name="Froufe H.J.C."/>
            <person name="Barroso C.S."/>
            <person name="Egas C."/>
        </authorList>
    </citation>
    <scope>NUCLEOTIDE SEQUENCE [LARGE SCALE GENOMIC DNA]</scope>
    <source>
        <strain evidence="8 9">AF-68</strain>
    </source>
</reference>
<dbReference type="EMBL" id="QWLB01000014">
    <property type="protein sequence ID" value="RIH92783.1"/>
    <property type="molecule type" value="Genomic_DNA"/>
</dbReference>
<keyword evidence="5 6" id="KW-0472">Membrane</keyword>
<dbReference type="PANTHER" id="PTHR42920">
    <property type="entry name" value="OS03G0707200 PROTEIN-RELATED"/>
    <property type="match status" value="1"/>
</dbReference>
<dbReference type="PANTHER" id="PTHR42920:SF5">
    <property type="entry name" value="EAMA DOMAIN-CONTAINING PROTEIN"/>
    <property type="match status" value="1"/>
</dbReference>
<keyword evidence="2" id="KW-1003">Cell membrane</keyword>
<dbReference type="GO" id="GO:0005886">
    <property type="term" value="C:plasma membrane"/>
    <property type="evidence" value="ECO:0007669"/>
    <property type="project" value="UniProtKB-SubCell"/>
</dbReference>
<gene>
    <name evidence="8" type="ORF">Mgrana_01321</name>
</gene>
<accession>A0A399F9K6</accession>
<keyword evidence="9" id="KW-1185">Reference proteome</keyword>
<feature type="transmembrane region" description="Helical" evidence="6">
    <location>
        <begin position="116"/>
        <end position="133"/>
    </location>
</feature>
<dbReference type="AlphaFoldDB" id="A0A399F9K6"/>
<feature type="transmembrane region" description="Helical" evidence="6">
    <location>
        <begin position="7"/>
        <end position="26"/>
    </location>
</feature>
<feature type="domain" description="EamA" evidence="7">
    <location>
        <begin position="140"/>
        <end position="271"/>
    </location>
</feature>
<comment type="caution">
    <text evidence="8">The sequence shown here is derived from an EMBL/GenBank/DDBJ whole genome shotgun (WGS) entry which is preliminary data.</text>
</comment>
<keyword evidence="3 6" id="KW-0812">Transmembrane</keyword>
<comment type="subcellular location">
    <subcellularLocation>
        <location evidence="1">Cell membrane</location>
        <topology evidence="1">Multi-pass membrane protein</topology>
    </subcellularLocation>
</comment>
<dbReference type="SUPFAM" id="SSF103481">
    <property type="entry name" value="Multidrug resistance efflux transporter EmrE"/>
    <property type="match status" value="2"/>
</dbReference>
<feature type="transmembrane region" description="Helical" evidence="6">
    <location>
        <begin position="201"/>
        <end position="220"/>
    </location>
</feature>
<evidence type="ECO:0000259" key="7">
    <source>
        <dbReference type="Pfam" id="PF00892"/>
    </source>
</evidence>
<feature type="transmembrane region" description="Helical" evidence="6">
    <location>
        <begin position="139"/>
        <end position="157"/>
    </location>
</feature>
<evidence type="ECO:0000256" key="4">
    <source>
        <dbReference type="ARBA" id="ARBA00022989"/>
    </source>
</evidence>
<dbReference type="InterPro" id="IPR051258">
    <property type="entry name" value="Diverse_Substrate_Transporter"/>
</dbReference>
<dbReference type="RefSeq" id="WP_119356821.1">
    <property type="nucleotide sequence ID" value="NZ_BJXM01000010.1"/>
</dbReference>
<dbReference type="Pfam" id="PF00892">
    <property type="entry name" value="EamA"/>
    <property type="match status" value="2"/>
</dbReference>
<sequence>MRREHLLGVFYLSLATLLWATTFVVVKDSLKTLSAGQITLVRFFFATLCFAPFLWVRNRRLWAAGLELGIYLFLAYFSQTIGLASTSASRSAFITTLYVVMLPLLLGLLGQRLGWNIWLAALLAILGVGLLSYDGSPPGPGDFWTLLTALSYTVYIWRIEGFATRFPSLPLTGIQMLVVLLLALGWVAWEQPRWNWEGFPWGSLIYLGLVASALCVWLQALGQRFVPAAEAAIIYALEPVYASIFAYFLLHERLGWQGRIGAALIVLATLVSQLLSARPHSGQITTEPSGED</sequence>
<protein>
    <submittedName>
        <fullName evidence="8">Carboxylate/amino acid/amine transporter</fullName>
    </submittedName>
</protein>
<feature type="transmembrane region" description="Helical" evidence="6">
    <location>
        <begin position="38"/>
        <end position="56"/>
    </location>
</feature>
<evidence type="ECO:0000313" key="9">
    <source>
        <dbReference type="Proteomes" id="UP000266178"/>
    </source>
</evidence>
<feature type="domain" description="EamA" evidence="7">
    <location>
        <begin position="7"/>
        <end position="132"/>
    </location>
</feature>
<evidence type="ECO:0000256" key="5">
    <source>
        <dbReference type="ARBA" id="ARBA00023136"/>
    </source>
</evidence>
<dbReference type="OrthoDB" id="9804865at2"/>
<feature type="transmembrane region" description="Helical" evidence="6">
    <location>
        <begin position="91"/>
        <end position="109"/>
    </location>
</feature>
<evidence type="ECO:0000256" key="3">
    <source>
        <dbReference type="ARBA" id="ARBA00022692"/>
    </source>
</evidence>
<dbReference type="InterPro" id="IPR000620">
    <property type="entry name" value="EamA_dom"/>
</dbReference>
<proteinExistence type="predicted"/>
<name>A0A399F9K6_9DEIN</name>
<dbReference type="Proteomes" id="UP000266178">
    <property type="component" value="Unassembled WGS sequence"/>
</dbReference>
<feature type="transmembrane region" description="Helical" evidence="6">
    <location>
        <begin position="68"/>
        <end position="85"/>
    </location>
</feature>
<keyword evidence="4 6" id="KW-1133">Transmembrane helix</keyword>
<feature type="transmembrane region" description="Helical" evidence="6">
    <location>
        <begin position="169"/>
        <end position="189"/>
    </location>
</feature>
<dbReference type="InterPro" id="IPR037185">
    <property type="entry name" value="EmrE-like"/>
</dbReference>
<feature type="transmembrane region" description="Helical" evidence="6">
    <location>
        <begin position="232"/>
        <end position="250"/>
    </location>
</feature>
<feature type="transmembrane region" description="Helical" evidence="6">
    <location>
        <begin position="256"/>
        <end position="275"/>
    </location>
</feature>
<evidence type="ECO:0000313" key="8">
    <source>
        <dbReference type="EMBL" id="RIH92783.1"/>
    </source>
</evidence>
<organism evidence="8 9">
    <name type="scientific">Meiothermus granaticius NBRC 107808</name>
    <dbReference type="NCBI Taxonomy" id="1227551"/>
    <lineage>
        <taxon>Bacteria</taxon>
        <taxon>Thermotogati</taxon>
        <taxon>Deinococcota</taxon>
        <taxon>Deinococci</taxon>
        <taxon>Thermales</taxon>
        <taxon>Thermaceae</taxon>
        <taxon>Meiothermus</taxon>
    </lineage>
</organism>
<evidence type="ECO:0000256" key="6">
    <source>
        <dbReference type="SAM" id="Phobius"/>
    </source>
</evidence>
<evidence type="ECO:0000256" key="2">
    <source>
        <dbReference type="ARBA" id="ARBA00022475"/>
    </source>
</evidence>
<evidence type="ECO:0000256" key="1">
    <source>
        <dbReference type="ARBA" id="ARBA00004651"/>
    </source>
</evidence>